<protein>
    <recommendedName>
        <fullName evidence="2">histidine kinase</fullName>
        <ecNumber evidence="2">2.7.13.3</ecNumber>
    </recommendedName>
</protein>
<evidence type="ECO:0000256" key="6">
    <source>
        <dbReference type="PROSITE-ProRule" id="PRU00169"/>
    </source>
</evidence>
<keyword evidence="5" id="KW-0902">Two-component regulatory system</keyword>
<evidence type="ECO:0000256" key="2">
    <source>
        <dbReference type="ARBA" id="ARBA00012438"/>
    </source>
</evidence>
<keyword evidence="7" id="KW-0175">Coiled coil</keyword>
<dbReference type="Gene3D" id="1.10.287.130">
    <property type="match status" value="1"/>
</dbReference>
<feature type="domain" description="Response regulatory" evidence="9">
    <location>
        <begin position="12"/>
        <end position="128"/>
    </location>
</feature>
<dbReference type="PROSITE" id="PS50110">
    <property type="entry name" value="RESPONSE_REGULATORY"/>
    <property type="match status" value="1"/>
</dbReference>
<dbReference type="SMART" id="SM00448">
    <property type="entry name" value="REC"/>
    <property type="match status" value="1"/>
</dbReference>
<dbReference type="InterPro" id="IPR036890">
    <property type="entry name" value="HATPase_C_sf"/>
</dbReference>
<dbReference type="InterPro" id="IPR004358">
    <property type="entry name" value="Sig_transdc_His_kin-like_C"/>
</dbReference>
<name>A0ABS3FNE7_9CYAN</name>
<keyword evidence="11" id="KW-1185">Reference proteome</keyword>
<comment type="caution">
    <text evidence="10">The sequence shown here is derived from an EMBL/GenBank/DDBJ whole genome shotgun (WGS) entry which is preliminary data.</text>
</comment>
<dbReference type="SUPFAM" id="SSF55874">
    <property type="entry name" value="ATPase domain of HSP90 chaperone/DNA topoisomerase II/histidine kinase"/>
    <property type="match status" value="1"/>
</dbReference>
<dbReference type="Pfam" id="PF02518">
    <property type="entry name" value="HATPase_c"/>
    <property type="match status" value="1"/>
</dbReference>
<dbReference type="CDD" id="cd00082">
    <property type="entry name" value="HisKA"/>
    <property type="match status" value="1"/>
</dbReference>
<dbReference type="InterPro" id="IPR003594">
    <property type="entry name" value="HATPase_dom"/>
</dbReference>
<evidence type="ECO:0000256" key="3">
    <source>
        <dbReference type="ARBA" id="ARBA00022553"/>
    </source>
</evidence>
<evidence type="ECO:0000256" key="7">
    <source>
        <dbReference type="SAM" id="Coils"/>
    </source>
</evidence>
<gene>
    <name evidence="10" type="ORF">J0895_05900</name>
</gene>
<dbReference type="Gene3D" id="3.40.50.2300">
    <property type="match status" value="1"/>
</dbReference>
<keyword evidence="3 6" id="KW-0597">Phosphoprotein</keyword>
<dbReference type="PRINTS" id="PR00344">
    <property type="entry name" value="BCTRLSENSOR"/>
</dbReference>
<evidence type="ECO:0000256" key="5">
    <source>
        <dbReference type="ARBA" id="ARBA00023012"/>
    </source>
</evidence>
<dbReference type="PROSITE" id="PS50109">
    <property type="entry name" value="HIS_KIN"/>
    <property type="match status" value="1"/>
</dbReference>
<dbReference type="SUPFAM" id="SSF52172">
    <property type="entry name" value="CheY-like"/>
    <property type="match status" value="1"/>
</dbReference>
<evidence type="ECO:0000259" key="9">
    <source>
        <dbReference type="PROSITE" id="PS50110"/>
    </source>
</evidence>
<dbReference type="Proteomes" id="UP000664844">
    <property type="component" value="Unassembled WGS sequence"/>
</dbReference>
<dbReference type="InterPro" id="IPR003661">
    <property type="entry name" value="HisK_dim/P_dom"/>
</dbReference>
<proteinExistence type="predicted"/>
<sequence>MIQFLEEFKKPVILIVDDQPDNLRVLSSMLVVKGYNVRKALTGEMALATCQKVIPDLILLDIMMPNLSGYEVCEALQSNPQTCQIPVIFLSALDDITAKVKAFSSGGADYITKPFQTEEVLARIHKQLTIERLQHQLIQKNQELQTLNEELQRSNAELEQFAVIASHDLQSPLQLIMGYADMLLWKYDTLLDEKGEHYLSEISKACQRMNQLIQDLLSYSRVRSGKVELEPIDCEVVLSEALANLQEDINCSGACITHNPLPIVLGDRTQLIQLFQNILSNAIKFRRPQVTPEINISLTLSNENFAEFSIQDNGIGIAEEDYPLVFEIFKRIHAYNKYPGTGIGMSLCKKIVERHGGRIWFNSQLNIGTTFFFTLTLPTLAHP</sequence>
<dbReference type="InterPro" id="IPR001789">
    <property type="entry name" value="Sig_transdc_resp-reg_receiver"/>
</dbReference>
<evidence type="ECO:0000313" key="11">
    <source>
        <dbReference type="Proteomes" id="UP000664844"/>
    </source>
</evidence>
<dbReference type="InterPro" id="IPR005467">
    <property type="entry name" value="His_kinase_dom"/>
</dbReference>
<keyword evidence="4" id="KW-0418">Kinase</keyword>
<accession>A0ABS3FNE7</accession>
<reference evidence="10 11" key="1">
    <citation type="submission" date="2021-03" db="EMBL/GenBank/DDBJ databases">
        <title>Metabolic Capacity of the Antarctic Cyanobacterium Phormidium pseudopriestleyi that Sustains Oxygenic Photosynthesis in the Presence of Hydrogen Sulfide.</title>
        <authorList>
            <person name="Lumian J.E."/>
            <person name="Jungblut A.D."/>
            <person name="Dillon M.L."/>
            <person name="Hawes I."/>
            <person name="Doran P.T."/>
            <person name="Mackey T.J."/>
            <person name="Dick G.J."/>
            <person name="Grettenberger C.L."/>
            <person name="Sumner D.Y."/>
        </authorList>
    </citation>
    <scope>NUCLEOTIDE SEQUENCE [LARGE SCALE GENOMIC DNA]</scope>
    <source>
        <strain evidence="10 11">FRX01</strain>
    </source>
</reference>
<dbReference type="CDD" id="cd19920">
    <property type="entry name" value="REC_PA4781-like"/>
    <property type="match status" value="1"/>
</dbReference>
<dbReference type="EMBL" id="JAFLQW010000161">
    <property type="protein sequence ID" value="MBO0348640.1"/>
    <property type="molecule type" value="Genomic_DNA"/>
</dbReference>
<comment type="catalytic activity">
    <reaction evidence="1">
        <text>ATP + protein L-histidine = ADP + protein N-phospho-L-histidine.</text>
        <dbReference type="EC" id="2.7.13.3"/>
    </reaction>
</comment>
<dbReference type="PANTHER" id="PTHR43547">
    <property type="entry name" value="TWO-COMPONENT HISTIDINE KINASE"/>
    <property type="match status" value="1"/>
</dbReference>
<organism evidence="10 11">
    <name type="scientific">Phormidium pseudopriestleyi FRX01</name>
    <dbReference type="NCBI Taxonomy" id="1759528"/>
    <lineage>
        <taxon>Bacteria</taxon>
        <taxon>Bacillati</taxon>
        <taxon>Cyanobacteriota</taxon>
        <taxon>Cyanophyceae</taxon>
        <taxon>Oscillatoriophycideae</taxon>
        <taxon>Oscillatoriales</taxon>
        <taxon>Oscillatoriaceae</taxon>
        <taxon>Phormidium</taxon>
    </lineage>
</organism>
<feature type="domain" description="Histidine kinase" evidence="8">
    <location>
        <begin position="164"/>
        <end position="379"/>
    </location>
</feature>
<feature type="coiled-coil region" evidence="7">
    <location>
        <begin position="130"/>
        <end position="164"/>
    </location>
</feature>
<dbReference type="Pfam" id="PF00512">
    <property type="entry name" value="HisKA"/>
    <property type="match status" value="1"/>
</dbReference>
<feature type="modified residue" description="4-aspartylphosphate" evidence="6">
    <location>
        <position position="61"/>
    </location>
</feature>
<evidence type="ECO:0000259" key="8">
    <source>
        <dbReference type="PROSITE" id="PS50109"/>
    </source>
</evidence>
<dbReference type="SMART" id="SM00387">
    <property type="entry name" value="HATPase_c"/>
    <property type="match status" value="1"/>
</dbReference>
<dbReference type="RefSeq" id="WP_207087185.1">
    <property type="nucleotide sequence ID" value="NZ_JAFLQW010000161.1"/>
</dbReference>
<dbReference type="SMART" id="SM00388">
    <property type="entry name" value="HisKA"/>
    <property type="match status" value="1"/>
</dbReference>
<evidence type="ECO:0000256" key="1">
    <source>
        <dbReference type="ARBA" id="ARBA00000085"/>
    </source>
</evidence>
<dbReference type="Gene3D" id="3.30.565.10">
    <property type="entry name" value="Histidine kinase-like ATPase, C-terminal domain"/>
    <property type="match status" value="1"/>
</dbReference>
<dbReference type="Pfam" id="PF00072">
    <property type="entry name" value="Response_reg"/>
    <property type="match status" value="1"/>
</dbReference>
<dbReference type="InterPro" id="IPR011006">
    <property type="entry name" value="CheY-like_superfamily"/>
</dbReference>
<keyword evidence="4" id="KW-0808">Transferase</keyword>
<dbReference type="PANTHER" id="PTHR43547:SF2">
    <property type="entry name" value="HYBRID SIGNAL TRANSDUCTION HISTIDINE KINASE C"/>
    <property type="match status" value="1"/>
</dbReference>
<evidence type="ECO:0000313" key="10">
    <source>
        <dbReference type="EMBL" id="MBO0348640.1"/>
    </source>
</evidence>
<dbReference type="EC" id="2.7.13.3" evidence="2"/>
<evidence type="ECO:0000256" key="4">
    <source>
        <dbReference type="ARBA" id="ARBA00022777"/>
    </source>
</evidence>